<dbReference type="NCBIfam" id="TIGR00229">
    <property type="entry name" value="sensory_box"/>
    <property type="match status" value="1"/>
</dbReference>
<dbReference type="InterPro" id="IPR035965">
    <property type="entry name" value="PAS-like_dom_sf"/>
</dbReference>
<accession>A0A931NH76</accession>
<keyword evidence="5 16" id="KW-0597">Phosphoprotein</keyword>
<dbReference type="SMART" id="SM00448">
    <property type="entry name" value="REC"/>
    <property type="match status" value="1"/>
</dbReference>
<evidence type="ECO:0000259" key="19">
    <source>
        <dbReference type="PROSITE" id="PS50110"/>
    </source>
</evidence>
<keyword evidence="13" id="KW-0472">Membrane</keyword>
<proteinExistence type="predicted"/>
<reference evidence="22" key="1">
    <citation type="submission" date="2020-12" db="EMBL/GenBank/DDBJ databases">
        <title>The genome sequence of Inhella sp. 1Y17.</title>
        <authorList>
            <person name="Liu Y."/>
        </authorList>
    </citation>
    <scope>NUCLEOTIDE SEQUENCE</scope>
    <source>
        <strain evidence="22">1Y17</strain>
    </source>
</reference>
<protein>
    <recommendedName>
        <fullName evidence="15">Virulence sensor protein BvgS</fullName>
        <ecNumber evidence="3">2.7.13.3</ecNumber>
    </recommendedName>
</protein>
<evidence type="ECO:0000256" key="12">
    <source>
        <dbReference type="ARBA" id="ARBA00023026"/>
    </source>
</evidence>
<dbReference type="CDD" id="cd16922">
    <property type="entry name" value="HATPase_EvgS-ArcB-TorS-like"/>
    <property type="match status" value="1"/>
</dbReference>
<evidence type="ECO:0000256" key="14">
    <source>
        <dbReference type="ARBA" id="ARBA00058004"/>
    </source>
</evidence>
<evidence type="ECO:0000256" key="2">
    <source>
        <dbReference type="ARBA" id="ARBA00004651"/>
    </source>
</evidence>
<dbReference type="InterPro" id="IPR006189">
    <property type="entry name" value="CHASE_dom"/>
</dbReference>
<sequence>MSRASPPATSAALRQRLRLALAVALCGSLLSLAAGYGLARSTQRQAEAELQRLSQRVALVLQQRVEAPTEGLRGLRGMLEATQRLEQPALERYVQSRELLGRFPGVQGFGWVQATAQGYAWQAFAAAPGTQAPPLDGDPAWRATLDAAVAQAQPQLSAPTGQGWVLALPLYQAGKPQQTAQQRIDALQALLLAPLQPAGLLQDLEALGAGDLALRLSDRAQPATPLHISPGWRPGVAGQTQLLQVLGRGLLLESQPSPALSAKYPLWPAAGLAAAGVLLSYLFGLLLVQQLRARERVELENQALTRELEQLSRVARRSSNAVLMADPEGRISWVNEAFSQLHGWRAEEALGHKVEELLQIELGDGERAARGRDGSLHWVLQECLQSPQGPILIQTDIHERKRMEAELAAGRELLDRSGRIGGVGGWALDLRTQTMRWTEQACRLHELPLDHQPSLEEALGYFAPEAQLSLHEALDAAREHGRGFELELPLVTARDRKIWVRVVGEVEFQGGRPAHLHGTLQDVSARREAQEQVRRSAEQLRAAIDAVDQAFALYDPQDRLVFCNERYRQLLPQGPELFEPGTPYRSLLTELAERGLVPAASGQEEAWVARRLAERRAGAVNELLHLSDGRVLRVIDRRMSDGHVVGFRIDITELVQASERAQAAATAKSQFLANMSHEIRTPLHAVLGMLALLGRSGLNARQSDYLGQADSAARALLALLNDTLDFAKIEAGKMGLDPQPIVFEDFWRELAPLWAAGLRDKPVELIFDLDPALPAAVLGDALRLQQVLLNLGSNAVKFTERGEVRLQVRLLAREAGRCLLAFSAKDTGIGIAPEHQQRIFAGFTQAEASTTRRFGGTGLGLAISQHLVALMGGHLQVRSVPGQGSEFFFELRLPVVELPAAPAPPAQVLRAWLPQPAGRAVLQALVQQLGWQLELLETPLQLDTLAVGAPLLLDPGAGDEPLRRLRSRRPEQPCLVLGSLQLQERWQAEGLLDGPALALLKPLTPGALRRALVRLQQPAEHAGVPQPRLPGLRLLVCEDNPTNQRVVGELLRLEGAQLQLADDGAQGLAALQATPEAFDAVLMDLQMPQLDGLEATRRLRRAGLRLPVIGMSANASAADRQACLNAGLDDLIGKPFELEQLVVTLRRWTGRAAPLPGRPAPVTDSNLADPVHALALAAGVNLSTALARLGGQRAVYSRCLDGFLAELREPRALDARRLHSLQGNAATLGAQVLADELQALGGAAARSGPEQEACVRTLLDEARPGLEALAVALHGELGVQAAPEPAPAAGAAAPAPLRAELEALLTLLRSSDLAALERLPRLRALGLGRKLKDLETLVDQFDFAAAAELVRRWLQEPAP</sequence>
<dbReference type="SUPFAM" id="SSF55785">
    <property type="entry name" value="PYP-like sensor domain (PAS domain)"/>
    <property type="match status" value="3"/>
</dbReference>
<dbReference type="InterPro" id="IPR000014">
    <property type="entry name" value="PAS"/>
</dbReference>
<dbReference type="GO" id="GO:0005524">
    <property type="term" value="F:ATP binding"/>
    <property type="evidence" value="ECO:0007669"/>
    <property type="project" value="UniProtKB-KW"/>
</dbReference>
<feature type="domain" description="PAS" evidence="20">
    <location>
        <begin position="307"/>
        <end position="361"/>
    </location>
</feature>
<dbReference type="GO" id="GO:0005886">
    <property type="term" value="C:plasma membrane"/>
    <property type="evidence" value="ECO:0007669"/>
    <property type="project" value="UniProtKB-SubCell"/>
</dbReference>
<dbReference type="InterPro" id="IPR042240">
    <property type="entry name" value="CHASE_sf"/>
</dbReference>
<name>A0A931NH76_9BURK</name>
<dbReference type="Pfam" id="PF02518">
    <property type="entry name" value="HATPase_c"/>
    <property type="match status" value="1"/>
</dbReference>
<dbReference type="Gene3D" id="1.10.287.130">
    <property type="match status" value="1"/>
</dbReference>
<dbReference type="SMART" id="SM00388">
    <property type="entry name" value="HisKA"/>
    <property type="match status" value="1"/>
</dbReference>
<evidence type="ECO:0000256" key="7">
    <source>
        <dbReference type="ARBA" id="ARBA00022729"/>
    </source>
</evidence>
<keyword evidence="12" id="KW-0843">Virulence</keyword>
<dbReference type="PROSITE" id="PS50113">
    <property type="entry name" value="PAC"/>
    <property type="match status" value="1"/>
</dbReference>
<dbReference type="InterPro" id="IPR036890">
    <property type="entry name" value="HATPase_C_sf"/>
</dbReference>
<evidence type="ECO:0000256" key="9">
    <source>
        <dbReference type="ARBA" id="ARBA00022840"/>
    </source>
</evidence>
<evidence type="ECO:0000256" key="6">
    <source>
        <dbReference type="ARBA" id="ARBA00022692"/>
    </source>
</evidence>
<evidence type="ECO:0000256" key="5">
    <source>
        <dbReference type="ARBA" id="ARBA00022553"/>
    </source>
</evidence>
<dbReference type="InterPro" id="IPR004358">
    <property type="entry name" value="Sig_transdc_His_kin-like_C"/>
</dbReference>
<comment type="subcellular location">
    <subcellularLocation>
        <location evidence="2">Cell membrane</location>
        <topology evidence="2">Multi-pass membrane protein</topology>
    </subcellularLocation>
</comment>
<dbReference type="SUPFAM" id="SSF52172">
    <property type="entry name" value="CheY-like"/>
    <property type="match status" value="1"/>
</dbReference>
<keyword evidence="4" id="KW-1003">Cell membrane</keyword>
<dbReference type="InterPro" id="IPR003594">
    <property type="entry name" value="HATPase_dom"/>
</dbReference>
<comment type="caution">
    <text evidence="22">The sequence shown here is derived from an EMBL/GenBank/DDBJ whole genome shotgun (WGS) entry which is preliminary data.</text>
</comment>
<evidence type="ECO:0000256" key="3">
    <source>
        <dbReference type="ARBA" id="ARBA00012438"/>
    </source>
</evidence>
<dbReference type="PROSITE" id="PS50110">
    <property type="entry name" value="RESPONSE_REGULATORY"/>
    <property type="match status" value="1"/>
</dbReference>
<dbReference type="Gene3D" id="3.30.450.20">
    <property type="entry name" value="PAS domain"/>
    <property type="match status" value="3"/>
</dbReference>
<dbReference type="SMART" id="SM01079">
    <property type="entry name" value="CHASE"/>
    <property type="match status" value="1"/>
</dbReference>
<dbReference type="InterPro" id="IPR036641">
    <property type="entry name" value="HPT_dom_sf"/>
</dbReference>
<dbReference type="SMART" id="SM00091">
    <property type="entry name" value="PAS"/>
    <property type="match status" value="2"/>
</dbReference>
<dbReference type="GO" id="GO:0000155">
    <property type="term" value="F:phosphorelay sensor kinase activity"/>
    <property type="evidence" value="ECO:0007669"/>
    <property type="project" value="InterPro"/>
</dbReference>
<keyword evidence="6" id="KW-0812">Transmembrane</keyword>
<evidence type="ECO:0000259" key="18">
    <source>
        <dbReference type="PROSITE" id="PS50109"/>
    </source>
</evidence>
<dbReference type="SUPFAM" id="SSF47384">
    <property type="entry name" value="Homodimeric domain of signal transducing histidine kinase"/>
    <property type="match status" value="1"/>
</dbReference>
<keyword evidence="10" id="KW-1133">Transmembrane helix</keyword>
<dbReference type="Gene3D" id="3.30.450.350">
    <property type="entry name" value="CHASE domain"/>
    <property type="match status" value="1"/>
</dbReference>
<dbReference type="EMBL" id="JAEDAK010000009">
    <property type="protein sequence ID" value="MBH9577936.1"/>
    <property type="molecule type" value="Genomic_DNA"/>
</dbReference>
<dbReference type="InterPro" id="IPR005467">
    <property type="entry name" value="His_kinase_dom"/>
</dbReference>
<gene>
    <name evidence="22" type="ORF">I7X39_13610</name>
</gene>
<dbReference type="InterPro" id="IPR000700">
    <property type="entry name" value="PAS-assoc_C"/>
</dbReference>
<dbReference type="CDD" id="cd17546">
    <property type="entry name" value="REC_hyHK_CKI1_RcsC-like"/>
    <property type="match status" value="1"/>
</dbReference>
<keyword evidence="9" id="KW-0067">ATP-binding</keyword>
<keyword evidence="17" id="KW-0175">Coiled coil</keyword>
<dbReference type="InterPro" id="IPR003661">
    <property type="entry name" value="HisK_dim/P_dom"/>
</dbReference>
<dbReference type="RefSeq" id="WP_198111711.1">
    <property type="nucleotide sequence ID" value="NZ_JAEDAK010000009.1"/>
</dbReference>
<organism evidence="22 23">
    <name type="scientific">Inhella proteolytica</name>
    <dbReference type="NCBI Taxonomy" id="2795029"/>
    <lineage>
        <taxon>Bacteria</taxon>
        <taxon>Pseudomonadati</taxon>
        <taxon>Pseudomonadota</taxon>
        <taxon>Betaproteobacteria</taxon>
        <taxon>Burkholderiales</taxon>
        <taxon>Sphaerotilaceae</taxon>
        <taxon>Inhella</taxon>
    </lineage>
</organism>
<evidence type="ECO:0000313" key="22">
    <source>
        <dbReference type="EMBL" id="MBH9577936.1"/>
    </source>
</evidence>
<dbReference type="PROSITE" id="PS50112">
    <property type="entry name" value="PAS"/>
    <property type="match status" value="1"/>
</dbReference>
<dbReference type="PROSITE" id="PS50109">
    <property type="entry name" value="HIS_KIN"/>
    <property type="match status" value="1"/>
</dbReference>
<evidence type="ECO:0000256" key="11">
    <source>
        <dbReference type="ARBA" id="ARBA00023012"/>
    </source>
</evidence>
<dbReference type="InterPro" id="IPR001789">
    <property type="entry name" value="Sig_transdc_resp-reg_receiver"/>
</dbReference>
<keyword evidence="23" id="KW-1185">Reference proteome</keyword>
<dbReference type="InterPro" id="IPR013656">
    <property type="entry name" value="PAS_4"/>
</dbReference>
<dbReference type="Pfam" id="PF12860">
    <property type="entry name" value="PAS_7"/>
    <property type="match status" value="1"/>
</dbReference>
<dbReference type="InterPro" id="IPR011006">
    <property type="entry name" value="CheY-like_superfamily"/>
</dbReference>
<dbReference type="Proteomes" id="UP000613266">
    <property type="component" value="Unassembled WGS sequence"/>
</dbReference>
<evidence type="ECO:0000313" key="23">
    <source>
        <dbReference type="Proteomes" id="UP000613266"/>
    </source>
</evidence>
<dbReference type="PANTHER" id="PTHR45339:SF1">
    <property type="entry name" value="HYBRID SIGNAL TRANSDUCTION HISTIDINE KINASE J"/>
    <property type="match status" value="1"/>
</dbReference>
<dbReference type="FunFam" id="3.30.565.10:FF:000010">
    <property type="entry name" value="Sensor histidine kinase RcsC"/>
    <property type="match status" value="1"/>
</dbReference>
<comment type="function">
    <text evidence="14">Member of the two-component regulatory system BvgS/BvgA. Phosphorylates BvgA via a four-step phosphorelay in response to environmental signals.</text>
</comment>
<feature type="domain" description="PAC" evidence="21">
    <location>
        <begin position="484"/>
        <end position="535"/>
    </location>
</feature>
<dbReference type="SMART" id="SM00387">
    <property type="entry name" value="HATPase_c"/>
    <property type="match status" value="1"/>
</dbReference>
<evidence type="ECO:0000256" key="1">
    <source>
        <dbReference type="ARBA" id="ARBA00000085"/>
    </source>
</evidence>
<dbReference type="Pfam" id="PF00512">
    <property type="entry name" value="HisKA"/>
    <property type="match status" value="1"/>
</dbReference>
<dbReference type="CDD" id="cd00082">
    <property type="entry name" value="HisKA"/>
    <property type="match status" value="1"/>
</dbReference>
<evidence type="ECO:0000256" key="4">
    <source>
        <dbReference type="ARBA" id="ARBA00022475"/>
    </source>
</evidence>
<evidence type="ECO:0000256" key="17">
    <source>
        <dbReference type="SAM" id="Coils"/>
    </source>
</evidence>
<feature type="domain" description="Response regulatory" evidence="19">
    <location>
        <begin position="1033"/>
        <end position="1149"/>
    </location>
</feature>
<feature type="modified residue" description="4-aspartylphosphate" evidence="16">
    <location>
        <position position="1084"/>
    </location>
</feature>
<keyword evidence="8" id="KW-0547">Nucleotide-binding</keyword>
<feature type="domain" description="Histidine kinase" evidence="18">
    <location>
        <begin position="674"/>
        <end position="895"/>
    </location>
</feature>
<evidence type="ECO:0000256" key="15">
    <source>
        <dbReference type="ARBA" id="ARBA00070152"/>
    </source>
</evidence>
<keyword evidence="7" id="KW-0732">Signal</keyword>
<dbReference type="Pfam" id="PF08448">
    <property type="entry name" value="PAS_4"/>
    <property type="match status" value="1"/>
</dbReference>
<dbReference type="EC" id="2.7.13.3" evidence="3"/>
<dbReference type="PANTHER" id="PTHR45339">
    <property type="entry name" value="HYBRID SIGNAL TRANSDUCTION HISTIDINE KINASE J"/>
    <property type="match status" value="1"/>
</dbReference>
<dbReference type="Gene3D" id="3.40.50.2300">
    <property type="match status" value="1"/>
</dbReference>
<feature type="coiled-coil region" evidence="17">
    <location>
        <begin position="287"/>
        <end position="321"/>
    </location>
</feature>
<evidence type="ECO:0000259" key="20">
    <source>
        <dbReference type="PROSITE" id="PS50112"/>
    </source>
</evidence>
<evidence type="ECO:0000259" key="21">
    <source>
        <dbReference type="PROSITE" id="PS50113"/>
    </source>
</evidence>
<evidence type="ECO:0000256" key="8">
    <source>
        <dbReference type="ARBA" id="ARBA00022741"/>
    </source>
</evidence>
<dbReference type="SUPFAM" id="SSF55874">
    <property type="entry name" value="ATPase domain of HSP90 chaperone/DNA topoisomerase II/histidine kinase"/>
    <property type="match status" value="1"/>
</dbReference>
<dbReference type="CDD" id="cd00130">
    <property type="entry name" value="PAS"/>
    <property type="match status" value="1"/>
</dbReference>
<dbReference type="SUPFAM" id="SSF47226">
    <property type="entry name" value="Histidine-containing phosphotransfer domain, HPT domain"/>
    <property type="match status" value="1"/>
</dbReference>
<dbReference type="Gene3D" id="3.30.565.10">
    <property type="entry name" value="Histidine kinase-like ATPase, C-terminal domain"/>
    <property type="match status" value="1"/>
</dbReference>
<dbReference type="InterPro" id="IPR036097">
    <property type="entry name" value="HisK_dim/P_sf"/>
</dbReference>
<dbReference type="Pfam" id="PF00072">
    <property type="entry name" value="Response_reg"/>
    <property type="match status" value="1"/>
</dbReference>
<comment type="catalytic activity">
    <reaction evidence="1">
        <text>ATP + protein L-histidine = ADP + protein N-phospho-L-histidine.</text>
        <dbReference type="EC" id="2.7.13.3"/>
    </reaction>
</comment>
<evidence type="ECO:0000256" key="10">
    <source>
        <dbReference type="ARBA" id="ARBA00022989"/>
    </source>
</evidence>
<dbReference type="PRINTS" id="PR00344">
    <property type="entry name" value="BCTRLSENSOR"/>
</dbReference>
<keyword evidence="11" id="KW-0902">Two-component regulatory system</keyword>
<evidence type="ECO:0000256" key="13">
    <source>
        <dbReference type="ARBA" id="ARBA00023136"/>
    </source>
</evidence>
<evidence type="ECO:0000256" key="16">
    <source>
        <dbReference type="PROSITE-ProRule" id="PRU00169"/>
    </source>
</evidence>